<keyword evidence="1" id="KW-1133">Transmembrane helix</keyword>
<feature type="transmembrane region" description="Helical" evidence="1">
    <location>
        <begin position="7"/>
        <end position="23"/>
    </location>
</feature>
<accession>A0ABS1TA78</accession>
<feature type="transmembrane region" description="Helical" evidence="1">
    <location>
        <begin position="29"/>
        <end position="52"/>
    </location>
</feature>
<evidence type="ECO:0000313" key="3">
    <source>
        <dbReference type="Proteomes" id="UP000632377"/>
    </source>
</evidence>
<keyword evidence="3" id="KW-1185">Reference proteome</keyword>
<comment type="caution">
    <text evidence="2">The sequence shown here is derived from an EMBL/GenBank/DDBJ whole genome shotgun (WGS) entry which is preliminary data.</text>
</comment>
<dbReference type="Gene3D" id="1.10.1760.20">
    <property type="match status" value="1"/>
</dbReference>
<gene>
    <name evidence="2" type="ORF">JK636_05655</name>
</gene>
<reference evidence="2 3" key="1">
    <citation type="submission" date="2021-01" db="EMBL/GenBank/DDBJ databases">
        <title>Genome public.</title>
        <authorList>
            <person name="Liu C."/>
            <person name="Sun Q."/>
        </authorList>
    </citation>
    <scope>NUCLEOTIDE SEQUENCE [LARGE SCALE GENOMIC DNA]</scope>
    <source>
        <strain evidence="2 3">YIM B02515</strain>
    </source>
</reference>
<feature type="transmembrane region" description="Helical" evidence="1">
    <location>
        <begin position="102"/>
        <end position="127"/>
    </location>
</feature>
<dbReference type="InterPro" id="IPR014535">
    <property type="entry name" value="Hpre_diP_synt_I"/>
</dbReference>
<sequence>MKKTQKLTFISVLVAQALILYLIERMLPVPFIAPGAKLGLSNIVTVVCLYIFNLRDTFTVIILRIILSTLFGGTLSSFLYSISGGILSFLAMYFIKRLGKDYISIIGVSITGAFFHNVGQVLIAALVIHNINIIVYLPILSIAGIGTGFFVGITSRYLMIYVKKLPFYSTINNNNYFKGD</sequence>
<dbReference type="Pfam" id="PF07456">
    <property type="entry name" value="Hpre_diP_synt_I"/>
    <property type="match status" value="1"/>
</dbReference>
<proteinExistence type="predicted"/>
<protein>
    <submittedName>
        <fullName evidence="2">Gx transporter family protein</fullName>
    </submittedName>
</protein>
<dbReference type="RefSeq" id="WP_202747843.1">
    <property type="nucleotide sequence ID" value="NZ_JAESWC010000002.1"/>
</dbReference>
<feature type="transmembrane region" description="Helical" evidence="1">
    <location>
        <begin position="57"/>
        <end position="72"/>
    </location>
</feature>
<name>A0ABS1TA78_9CLOT</name>
<evidence type="ECO:0000313" key="2">
    <source>
        <dbReference type="EMBL" id="MBL4935239.1"/>
    </source>
</evidence>
<dbReference type="EMBL" id="JAESWC010000002">
    <property type="protein sequence ID" value="MBL4935239.1"/>
    <property type="molecule type" value="Genomic_DNA"/>
</dbReference>
<feature type="transmembrane region" description="Helical" evidence="1">
    <location>
        <begin position="133"/>
        <end position="154"/>
    </location>
</feature>
<evidence type="ECO:0000256" key="1">
    <source>
        <dbReference type="SAM" id="Phobius"/>
    </source>
</evidence>
<dbReference type="Proteomes" id="UP000632377">
    <property type="component" value="Unassembled WGS sequence"/>
</dbReference>
<dbReference type="InterPro" id="IPR010898">
    <property type="entry name" value="Hpre_diP_synth_I"/>
</dbReference>
<keyword evidence="1" id="KW-0812">Transmembrane</keyword>
<keyword evidence="1" id="KW-0472">Membrane</keyword>
<organism evidence="2 3">
    <name type="scientific">Clostridium rhizosphaerae</name>
    <dbReference type="NCBI Taxonomy" id="2803861"/>
    <lineage>
        <taxon>Bacteria</taxon>
        <taxon>Bacillati</taxon>
        <taxon>Bacillota</taxon>
        <taxon>Clostridia</taxon>
        <taxon>Eubacteriales</taxon>
        <taxon>Clostridiaceae</taxon>
        <taxon>Clostridium</taxon>
    </lineage>
</organism>
<dbReference type="PIRSF" id="PIRSF027391">
    <property type="entry name" value="Hpre_diP_synt_I"/>
    <property type="match status" value="1"/>
</dbReference>